<keyword evidence="8" id="KW-1185">Reference proteome</keyword>
<dbReference type="Gene3D" id="3.10.105.10">
    <property type="entry name" value="Dipeptide-binding Protein, Domain 3"/>
    <property type="match status" value="1"/>
</dbReference>
<dbReference type="Proteomes" id="UP000045175">
    <property type="component" value="Unassembled WGS sequence"/>
</dbReference>
<evidence type="ECO:0000313" key="5">
    <source>
        <dbReference type="EMBL" id="CRF41140.1"/>
    </source>
</evidence>
<evidence type="ECO:0000256" key="3">
    <source>
        <dbReference type="SAM" id="SignalP"/>
    </source>
</evidence>
<evidence type="ECO:0000313" key="9">
    <source>
        <dbReference type="Proteomes" id="UP000041394"/>
    </source>
</evidence>
<dbReference type="PANTHER" id="PTHR30290:SF38">
    <property type="entry name" value="D,D-DIPEPTIDE-BINDING PERIPLASMIC PROTEIN DDPA-RELATED"/>
    <property type="match status" value="1"/>
</dbReference>
<keyword evidence="2 3" id="KW-0732">Signal</keyword>
<dbReference type="EMBL" id="CDMH01000018">
    <property type="protein sequence ID" value="CRF42224.1"/>
    <property type="molecule type" value="Genomic_DNA"/>
</dbReference>
<dbReference type="STRING" id="1578720.HAL011_09240"/>
<gene>
    <name evidence="5" type="ORF">HAL011_09240</name>
    <name evidence="6" type="ORF">HAL013_03880</name>
    <name evidence="7" type="ORF">HAL09_01160</name>
</gene>
<evidence type="ECO:0000313" key="6">
    <source>
        <dbReference type="EMBL" id="CRF42224.1"/>
    </source>
</evidence>
<dbReference type="GO" id="GO:0015833">
    <property type="term" value="P:peptide transport"/>
    <property type="evidence" value="ECO:0007669"/>
    <property type="project" value="TreeGrafter"/>
</dbReference>
<dbReference type="AlphaFoldDB" id="A0A0K2XBZ0"/>
<dbReference type="PANTHER" id="PTHR30290">
    <property type="entry name" value="PERIPLASMIC BINDING COMPONENT OF ABC TRANSPORTER"/>
    <property type="match status" value="1"/>
</dbReference>
<feature type="chain" id="PRO_5013456496" evidence="3">
    <location>
        <begin position="18"/>
        <end position="521"/>
    </location>
</feature>
<reference evidence="6" key="1">
    <citation type="submission" date="2014-12" db="EMBL/GenBank/DDBJ databases">
        <title>Whole genome sequences of four Staphylococcus schleiferi canine isolates.</title>
        <authorList>
            <person name="Misic A.M."/>
            <person name="Cain C."/>
            <person name="Morris D.O."/>
            <person name="Rankin S."/>
            <person name="Beiting D."/>
        </authorList>
    </citation>
    <scope>NUCLEOTIDE SEQUENCE</scope>
    <source>
        <strain evidence="5">ASB11</strain>
        <strain evidence="6">ASB13</strain>
        <strain evidence="7">ASB9</strain>
    </source>
</reference>
<feature type="signal peptide" evidence="3">
    <location>
        <begin position="1"/>
        <end position="17"/>
    </location>
</feature>
<comment type="similarity">
    <text evidence="1">Belongs to the bacterial solute-binding protein 5 family.</text>
</comment>
<reference evidence="9 10" key="3">
    <citation type="submission" date="2014-12" db="EMBL/GenBank/DDBJ databases">
        <authorList>
            <person name="Jaenicke S."/>
        </authorList>
    </citation>
    <scope>NUCLEOTIDE SEQUENCE [LARGE SCALE GENOMIC DNA]</scope>
</reference>
<dbReference type="Gene3D" id="3.40.190.10">
    <property type="entry name" value="Periplasmic binding protein-like II"/>
    <property type="match status" value="1"/>
</dbReference>
<name>A0A0K2XBZ0_9HELI</name>
<dbReference type="GO" id="GO:1904680">
    <property type="term" value="F:peptide transmembrane transporter activity"/>
    <property type="evidence" value="ECO:0007669"/>
    <property type="project" value="TreeGrafter"/>
</dbReference>
<evidence type="ECO:0000313" key="10">
    <source>
        <dbReference type="Proteomes" id="UP000045175"/>
    </source>
</evidence>
<dbReference type="EMBL" id="CDMN01000004">
    <property type="protein sequence ID" value="CRF43572.1"/>
    <property type="molecule type" value="Genomic_DNA"/>
</dbReference>
<protein>
    <submittedName>
        <fullName evidence="6">Dipeptide-binding ABC transporter, periplasmic substrate-binding component (TC 3.A.1.5.2)</fullName>
    </submittedName>
</protein>
<dbReference type="SUPFAM" id="SSF53850">
    <property type="entry name" value="Periplasmic binding protein-like II"/>
    <property type="match status" value="1"/>
</dbReference>
<dbReference type="Proteomes" id="UP000041394">
    <property type="component" value="Unassembled WGS sequence"/>
</dbReference>
<dbReference type="EMBL" id="CDML01000032">
    <property type="protein sequence ID" value="CRF41140.1"/>
    <property type="molecule type" value="Genomic_DNA"/>
</dbReference>
<dbReference type="Proteomes" id="UP000038622">
    <property type="component" value="Unassembled WGS sequence"/>
</dbReference>
<sequence>MMKTLTLFCLSCLCVWAKEGGTLIYARGADGSGMDPALVVDGESYAATSNIYETLVRFKYGSTEIEPALASSWEISKDGLIYTFHLRRGVYFQTTHYWDQKTELTAKDVLFSFERQMGQMPYYKGGKSYGYWASMGMSSIIKKIEALDKYTVRFTLKHPEAPFLADLGMDFLSVLSADYAAHLKSLNKEDELTRKPIGTGPFKLATWFRDDKVVLLKNSDYWGSKAHLDRVVLRVIPNPSVRALALQRGEVSIINAPNRNEIPRLAHLPGVAVDEKPGLFVTWMSLNLEKKPFDNRLVRLAINHAINTQDYVKIVYENYATPAINPMPPTMWGYNKDIKPYGYDLKLAKELLAKAGYPNGFETTLFTASKYNKQAAEFVQAQLAKIGIQVKIEFFEWGTYLKKVAMGEHKMAFSGWKADTPDPDNFLYILWSKEAAAEIPTRNGSFYKSDVYSKLVTKAKYLSSQAKRATLYQKAQEVFHNDAPWVPLAYPYSIVARLKSVQGYQVSGVQINRFVHVYFSK</sequence>
<dbReference type="InterPro" id="IPR039424">
    <property type="entry name" value="SBP_5"/>
</dbReference>
<evidence type="ECO:0000259" key="4">
    <source>
        <dbReference type="Pfam" id="PF00496"/>
    </source>
</evidence>
<proteinExistence type="inferred from homology"/>
<dbReference type="PIRSF" id="PIRSF002741">
    <property type="entry name" value="MppA"/>
    <property type="match status" value="1"/>
</dbReference>
<dbReference type="InterPro" id="IPR000914">
    <property type="entry name" value="SBP_5_dom"/>
</dbReference>
<evidence type="ECO:0000256" key="2">
    <source>
        <dbReference type="ARBA" id="ARBA00022729"/>
    </source>
</evidence>
<dbReference type="CDD" id="cd08493">
    <property type="entry name" value="PBP2_DppA_like"/>
    <property type="match status" value="1"/>
</dbReference>
<dbReference type="Gene3D" id="3.90.76.10">
    <property type="entry name" value="Dipeptide-binding Protein, Domain 1"/>
    <property type="match status" value="1"/>
</dbReference>
<evidence type="ECO:0000313" key="7">
    <source>
        <dbReference type="EMBL" id="CRF43572.1"/>
    </source>
</evidence>
<evidence type="ECO:0000256" key="1">
    <source>
        <dbReference type="ARBA" id="ARBA00005695"/>
    </source>
</evidence>
<dbReference type="GO" id="GO:0043190">
    <property type="term" value="C:ATP-binding cassette (ABC) transporter complex"/>
    <property type="evidence" value="ECO:0007669"/>
    <property type="project" value="InterPro"/>
</dbReference>
<dbReference type="Pfam" id="PF00496">
    <property type="entry name" value="SBP_bac_5"/>
    <property type="match status" value="1"/>
</dbReference>
<dbReference type="InterPro" id="IPR030678">
    <property type="entry name" value="Peptide/Ni-bd"/>
</dbReference>
<dbReference type="GO" id="GO:0030288">
    <property type="term" value="C:outer membrane-bounded periplasmic space"/>
    <property type="evidence" value="ECO:0007669"/>
    <property type="project" value="UniProtKB-ARBA"/>
</dbReference>
<organism evidence="6 10">
    <name type="scientific">Helicobacter ailurogastricus</name>
    <dbReference type="NCBI Taxonomy" id="1578720"/>
    <lineage>
        <taxon>Bacteria</taxon>
        <taxon>Pseudomonadati</taxon>
        <taxon>Campylobacterota</taxon>
        <taxon>Epsilonproteobacteria</taxon>
        <taxon>Campylobacterales</taxon>
        <taxon>Helicobacteraceae</taxon>
        <taxon>Helicobacter</taxon>
    </lineage>
</organism>
<accession>A0A0K2XBZ0</accession>
<reference evidence="8" key="2">
    <citation type="submission" date="2014-12" db="EMBL/GenBank/DDBJ databases">
        <authorList>
            <person name="Smet A."/>
        </authorList>
    </citation>
    <scope>NUCLEOTIDE SEQUENCE [LARGE SCALE GENOMIC DNA]</scope>
</reference>
<evidence type="ECO:0000313" key="8">
    <source>
        <dbReference type="Proteomes" id="UP000038622"/>
    </source>
</evidence>
<feature type="domain" description="Solute-binding protein family 5" evidence="4">
    <location>
        <begin position="64"/>
        <end position="435"/>
    </location>
</feature>